<organism evidence="1 2">
    <name type="scientific">Schistosoma mattheei</name>
    <dbReference type="NCBI Taxonomy" id="31246"/>
    <lineage>
        <taxon>Eukaryota</taxon>
        <taxon>Metazoa</taxon>
        <taxon>Spiralia</taxon>
        <taxon>Lophotrochozoa</taxon>
        <taxon>Platyhelminthes</taxon>
        <taxon>Trematoda</taxon>
        <taxon>Digenea</taxon>
        <taxon>Strigeidida</taxon>
        <taxon>Schistosomatoidea</taxon>
        <taxon>Schistosomatidae</taxon>
        <taxon>Schistosoma</taxon>
    </lineage>
</organism>
<evidence type="ECO:0000313" key="1">
    <source>
        <dbReference type="EMBL" id="VDP61083.1"/>
    </source>
</evidence>
<protein>
    <submittedName>
        <fullName evidence="1">Uncharacterized protein</fullName>
    </submittedName>
</protein>
<reference evidence="1 2" key="1">
    <citation type="submission" date="2018-11" db="EMBL/GenBank/DDBJ databases">
        <authorList>
            <consortium name="Pathogen Informatics"/>
        </authorList>
    </citation>
    <scope>NUCLEOTIDE SEQUENCE [LARGE SCALE GENOMIC DNA]</scope>
    <source>
        <strain>Denwood</strain>
        <strain evidence="2">Zambia</strain>
    </source>
</reference>
<gene>
    <name evidence="1" type="ORF">SMTD_LOCUS12500</name>
</gene>
<proteinExistence type="predicted"/>
<dbReference type="AlphaFoldDB" id="A0A183PDR2"/>
<dbReference type="Proteomes" id="UP000269396">
    <property type="component" value="Unassembled WGS sequence"/>
</dbReference>
<dbReference type="EMBL" id="UZAL01032499">
    <property type="protein sequence ID" value="VDP61083.1"/>
    <property type="molecule type" value="Genomic_DNA"/>
</dbReference>
<evidence type="ECO:0000313" key="2">
    <source>
        <dbReference type="Proteomes" id="UP000269396"/>
    </source>
</evidence>
<name>A0A183PDR2_9TREM</name>
<sequence>MVVGDSRQETLDPGFVLLGTQWSEEGGGGGGESLYLPSSILLVISLFTTSNDQEFNPVITLYGTLKGSK</sequence>
<accession>A0A183PDR2</accession>
<keyword evidence="2" id="KW-1185">Reference proteome</keyword>